<proteinExistence type="inferred from homology"/>
<gene>
    <name evidence="8" type="ORF">HO173_012110</name>
</gene>
<dbReference type="GO" id="GO:0071949">
    <property type="term" value="F:FAD binding"/>
    <property type="evidence" value="ECO:0007669"/>
    <property type="project" value="InterPro"/>
</dbReference>
<keyword evidence="4" id="KW-0274">FAD</keyword>
<comment type="similarity">
    <text evidence="2">Belongs to the DAMOX/DASOX family.</text>
</comment>
<evidence type="ECO:0000256" key="4">
    <source>
        <dbReference type="ARBA" id="ARBA00022827"/>
    </source>
</evidence>
<reference evidence="8 9" key="1">
    <citation type="journal article" date="2020" name="Genomics">
        <title>Complete, high-quality genomes from long-read metagenomic sequencing of two wolf lichen thalli reveals enigmatic genome architecture.</title>
        <authorList>
            <person name="McKenzie S.K."/>
            <person name="Walston R.F."/>
            <person name="Allen J.L."/>
        </authorList>
    </citation>
    <scope>NUCLEOTIDE SEQUENCE [LARGE SCALE GENOMIC DNA]</scope>
    <source>
        <strain evidence="8">WasteWater2</strain>
    </source>
</reference>
<dbReference type="SUPFAM" id="SSF51971">
    <property type="entry name" value="Nucleotide-binding domain"/>
    <property type="match status" value="1"/>
</dbReference>
<comment type="caution">
    <text evidence="8">The sequence shown here is derived from an EMBL/GenBank/DDBJ whole genome shotgun (WGS) entry which is preliminary data.</text>
</comment>
<dbReference type="AlphaFoldDB" id="A0A8H6CPU7"/>
<evidence type="ECO:0000313" key="9">
    <source>
        <dbReference type="Proteomes" id="UP000578531"/>
    </source>
</evidence>
<dbReference type="GO" id="GO:0019478">
    <property type="term" value="P:D-amino acid catabolic process"/>
    <property type="evidence" value="ECO:0007669"/>
    <property type="project" value="TreeGrafter"/>
</dbReference>
<dbReference type="GeneID" id="59293747"/>
<dbReference type="RefSeq" id="XP_037159161.1">
    <property type="nucleotide sequence ID" value="XM_037313983.1"/>
</dbReference>
<evidence type="ECO:0000256" key="2">
    <source>
        <dbReference type="ARBA" id="ARBA00006730"/>
    </source>
</evidence>
<name>A0A8H6CPU7_9LECA</name>
<accession>A0A8H6CPU7</accession>
<evidence type="ECO:0000256" key="3">
    <source>
        <dbReference type="ARBA" id="ARBA00022630"/>
    </source>
</evidence>
<dbReference type="SUPFAM" id="SSF54373">
    <property type="entry name" value="FAD-linked reductases, C-terminal domain"/>
    <property type="match status" value="1"/>
</dbReference>
<dbReference type="InterPro" id="IPR023209">
    <property type="entry name" value="DAO"/>
</dbReference>
<dbReference type="Gene3D" id="3.40.50.720">
    <property type="entry name" value="NAD(P)-binding Rossmann-like Domain"/>
    <property type="match status" value="1"/>
</dbReference>
<organism evidence="8 9">
    <name type="scientific">Letharia columbiana</name>
    <dbReference type="NCBI Taxonomy" id="112416"/>
    <lineage>
        <taxon>Eukaryota</taxon>
        <taxon>Fungi</taxon>
        <taxon>Dikarya</taxon>
        <taxon>Ascomycota</taxon>
        <taxon>Pezizomycotina</taxon>
        <taxon>Lecanoromycetes</taxon>
        <taxon>OSLEUM clade</taxon>
        <taxon>Lecanoromycetidae</taxon>
        <taxon>Lecanorales</taxon>
        <taxon>Lecanorineae</taxon>
        <taxon>Parmeliaceae</taxon>
        <taxon>Letharia</taxon>
    </lineage>
</organism>
<dbReference type="EMBL" id="JACCJC010000083">
    <property type="protein sequence ID" value="KAF6227670.1"/>
    <property type="molecule type" value="Genomic_DNA"/>
</dbReference>
<comment type="cofactor">
    <cofactor evidence="1">
        <name>FAD</name>
        <dbReference type="ChEBI" id="CHEBI:57692"/>
    </cofactor>
</comment>
<evidence type="ECO:0000256" key="5">
    <source>
        <dbReference type="ARBA" id="ARBA00023002"/>
    </source>
</evidence>
<dbReference type="Proteomes" id="UP000578531">
    <property type="component" value="Unassembled WGS sequence"/>
</dbReference>
<evidence type="ECO:0000256" key="6">
    <source>
        <dbReference type="SAM" id="MobiDB-lite"/>
    </source>
</evidence>
<keyword evidence="9" id="KW-1185">Reference proteome</keyword>
<dbReference type="OrthoDB" id="2015447at2759"/>
<evidence type="ECO:0000313" key="8">
    <source>
        <dbReference type="EMBL" id="KAF6227670.1"/>
    </source>
</evidence>
<protein>
    <recommendedName>
        <fullName evidence="7">FAD dependent oxidoreductase domain-containing protein</fullName>
    </recommendedName>
</protein>
<feature type="compositionally biased region" description="Gly residues" evidence="6">
    <location>
        <begin position="487"/>
        <end position="512"/>
    </location>
</feature>
<dbReference type="PANTHER" id="PTHR11530">
    <property type="entry name" value="D-AMINO ACID OXIDASE"/>
    <property type="match status" value="1"/>
</dbReference>
<sequence length="539" mass="58539">MASILDQPLILGENLSLDPLPQQAPTATSPTVLIVGGGVTGLITAWVLLDRGYHVTVLASRWASFTDEQRLTSQIAGALWEYPPAVCGQHTDAISLSNSKRWCMVAYNIWDEIASDPNRAAISGVQMKGSNFFFPCPLEEDSKQLLKMREIESSGIRGFNRAPSLIQRQGIDPRYGAVDAYEHLAPIIDTDRAMEWLMVLVQSKGAKFVTETIHGDLYDQEDELRAHFGADVIVNATGLAGQELAGDKTCFPLRGALIRIINDGTDFPKVESSLAITADAAHDNEIVFIVPRNDNILLLGGIAQPHEWNLDLTLDSPEIQRMRARCEAFLPGLEFARTDPDYPLAQGLRPARERNVRVERELRRRRVMVHGRERMEPSRIVHSYGQGGAGWSLSFGCAADVAGLVEDALHNLPARAMAVSERLDVEDVHVQAQLNQSWLRDEVGGRRGLERAAHPLRARGARGGPLGQQRGQEGRGGDFGDQEAGEEGGGGRGGGVVVEVGGGGVGGGGGGAARKAQWMSSVEVEEVEVLSVGLWWRAM</sequence>
<keyword evidence="3" id="KW-0285">Flavoprotein</keyword>
<dbReference type="InterPro" id="IPR006076">
    <property type="entry name" value="FAD-dep_OxRdtase"/>
</dbReference>
<dbReference type="Gene3D" id="3.30.9.10">
    <property type="entry name" value="D-Amino Acid Oxidase, subunit A, domain 2"/>
    <property type="match status" value="1"/>
</dbReference>
<keyword evidence="5" id="KW-0560">Oxidoreductase</keyword>
<dbReference type="GO" id="GO:0005737">
    <property type="term" value="C:cytoplasm"/>
    <property type="evidence" value="ECO:0007669"/>
    <property type="project" value="TreeGrafter"/>
</dbReference>
<evidence type="ECO:0000259" key="7">
    <source>
        <dbReference type="Pfam" id="PF01266"/>
    </source>
</evidence>
<dbReference type="PANTHER" id="PTHR11530:SF25">
    <property type="entry name" value="FAD DEPENDENT OXIDOREDUCTASE DOMAIN-CONTAINING PROTEIN"/>
    <property type="match status" value="1"/>
</dbReference>
<feature type="domain" description="FAD dependent oxidoreductase" evidence="7">
    <location>
        <begin position="32"/>
        <end position="402"/>
    </location>
</feature>
<evidence type="ECO:0000256" key="1">
    <source>
        <dbReference type="ARBA" id="ARBA00001974"/>
    </source>
</evidence>
<feature type="region of interest" description="Disordered" evidence="6">
    <location>
        <begin position="451"/>
        <end position="513"/>
    </location>
</feature>
<dbReference type="Pfam" id="PF01266">
    <property type="entry name" value="DAO"/>
    <property type="match status" value="1"/>
</dbReference>
<dbReference type="GO" id="GO:0003884">
    <property type="term" value="F:D-amino-acid oxidase activity"/>
    <property type="evidence" value="ECO:0007669"/>
    <property type="project" value="InterPro"/>
</dbReference>